<reference evidence="1 2" key="1">
    <citation type="journal article" date="2023" name="Antonie Van Leeuwenhoek">
        <title>Unveiling the genomic potential of a novel thermostable glycoside hydrolases producing Neobacillus sedimentimangrovi UE25.</title>
        <authorList>
            <person name="Ejaz U."/>
            <person name="Saleem F."/>
            <person name="Rashid R."/>
            <person name="Hasan K.A."/>
            <person name="Syed M.N."/>
            <person name="Sohail M."/>
        </authorList>
    </citation>
    <scope>NUCLEOTIDE SEQUENCE [LARGE SCALE GENOMIC DNA]</scope>
    <source>
        <strain evidence="1 2">UE25</strain>
    </source>
</reference>
<evidence type="ECO:0000313" key="2">
    <source>
        <dbReference type="Proteomes" id="UP001162836"/>
    </source>
</evidence>
<evidence type="ECO:0000313" key="1">
    <source>
        <dbReference type="EMBL" id="MCD4837717.1"/>
    </source>
</evidence>
<dbReference type="EMBL" id="JAJODE010000003">
    <property type="protein sequence ID" value="MCD4837717.1"/>
    <property type="molecule type" value="Genomic_DNA"/>
</dbReference>
<accession>A0ABS8QF28</accession>
<proteinExistence type="predicted"/>
<organism evidence="1 2">
    <name type="scientific">Neobacillus sedimentimangrovi</name>
    <dbReference type="NCBI Taxonomy" id="2699460"/>
    <lineage>
        <taxon>Bacteria</taxon>
        <taxon>Bacillati</taxon>
        <taxon>Bacillota</taxon>
        <taxon>Bacilli</taxon>
        <taxon>Bacillales</taxon>
        <taxon>Bacillaceae</taxon>
        <taxon>Neobacillus</taxon>
    </lineage>
</organism>
<keyword evidence="2" id="KW-1185">Reference proteome</keyword>
<gene>
    <name evidence="1" type="ORF">LRS37_02250</name>
</gene>
<dbReference type="Proteomes" id="UP001162836">
    <property type="component" value="Unassembled WGS sequence"/>
</dbReference>
<protein>
    <submittedName>
        <fullName evidence="1">Uncharacterized protein</fullName>
    </submittedName>
</protein>
<name>A0ABS8QF28_9BACI</name>
<dbReference type="RefSeq" id="WP_163252332.1">
    <property type="nucleotide sequence ID" value="NZ_JAAFZF010000001.1"/>
</dbReference>
<comment type="caution">
    <text evidence="1">The sequence shown here is derived from an EMBL/GenBank/DDBJ whole genome shotgun (WGS) entry which is preliminary data.</text>
</comment>
<sequence length="51" mass="6030">MWVITHFSNSSFTQYEFETEEQAREALKNMKGCNILSEVVYYNDPCFEEVA</sequence>